<dbReference type="AlphaFoldDB" id="A0A1R4FNE5"/>
<gene>
    <name evidence="1" type="ORF">CZ674_05440</name>
</gene>
<dbReference type="SUPFAM" id="SSF56752">
    <property type="entry name" value="D-aminoacid aminotransferase-like PLP-dependent enzymes"/>
    <property type="match status" value="1"/>
</dbReference>
<dbReference type="Gene3D" id="3.20.10.10">
    <property type="entry name" value="D-amino Acid Aminotransferase, subunit A, domain 2"/>
    <property type="match status" value="1"/>
</dbReference>
<dbReference type="EMBL" id="FUHU01000026">
    <property type="protein sequence ID" value="SJM57343.1"/>
    <property type="molecule type" value="Genomic_DNA"/>
</dbReference>
<evidence type="ECO:0000313" key="1">
    <source>
        <dbReference type="EMBL" id="SJM57343.1"/>
    </source>
</evidence>
<keyword evidence="2" id="KW-1185">Reference proteome</keyword>
<evidence type="ECO:0000313" key="2">
    <source>
        <dbReference type="Proteomes" id="UP000195787"/>
    </source>
</evidence>
<dbReference type="Pfam" id="PF01063">
    <property type="entry name" value="Aminotran_4"/>
    <property type="match status" value="1"/>
</dbReference>
<sequence>MATVDAADSWLSLDGRVLAFEAHVARFSRAVEFSGGDATAAEAAMRAAREATPAAGAFFPRVDFADGRFERDIRPDPRLDDAAVLWTSPNDPRTTPAVKGPDLPALAELNAEAAEAGATEAVLLSFDGEVIEGAFSAMCWWRGDTLCYPDEDLERIDSVTWRTVKRLAAADGVRMSPEFSQPADLEGCEVWIMNARHGIRPVTSWVGGPPLADLTRASVWRARLDTLREGVMQ</sequence>
<name>A0A1R4FNE5_9MICO</name>
<keyword evidence="1" id="KW-0456">Lyase</keyword>
<proteinExistence type="predicted"/>
<protein>
    <submittedName>
        <fullName evidence="1">Aminodeoxychorismate lyase # PabAc</fullName>
        <ecNumber evidence="1">4.1.3.38</ecNumber>
    </submittedName>
</protein>
<accession>A0A1R4FNE5</accession>
<dbReference type="GeneID" id="303172653"/>
<organism evidence="1 2">
    <name type="scientific">Agrococcus casei LMG 22410</name>
    <dbReference type="NCBI Taxonomy" id="1255656"/>
    <lineage>
        <taxon>Bacteria</taxon>
        <taxon>Bacillati</taxon>
        <taxon>Actinomycetota</taxon>
        <taxon>Actinomycetes</taxon>
        <taxon>Micrococcales</taxon>
        <taxon>Microbacteriaceae</taxon>
        <taxon>Agrococcus</taxon>
    </lineage>
</organism>
<dbReference type="RefSeq" id="WP_086991532.1">
    <property type="nucleotide sequence ID" value="NZ_FUHU01000026.1"/>
</dbReference>
<dbReference type="EC" id="4.1.3.38" evidence="1"/>
<dbReference type="InterPro" id="IPR001544">
    <property type="entry name" value="Aminotrans_IV"/>
</dbReference>
<dbReference type="OrthoDB" id="4570776at2"/>
<reference evidence="1 2" key="1">
    <citation type="submission" date="2017-02" db="EMBL/GenBank/DDBJ databases">
        <authorList>
            <person name="Peterson S.W."/>
        </authorList>
    </citation>
    <scope>NUCLEOTIDE SEQUENCE [LARGE SCALE GENOMIC DNA]</scope>
    <source>
        <strain evidence="1 2">LMG 22410</strain>
    </source>
</reference>
<dbReference type="InterPro" id="IPR036038">
    <property type="entry name" value="Aminotransferase-like"/>
</dbReference>
<dbReference type="Proteomes" id="UP000195787">
    <property type="component" value="Unassembled WGS sequence"/>
</dbReference>
<dbReference type="GO" id="GO:0008696">
    <property type="term" value="F:4-amino-4-deoxychorismate lyase activity"/>
    <property type="evidence" value="ECO:0007669"/>
    <property type="project" value="UniProtKB-EC"/>
</dbReference>
<dbReference type="InterPro" id="IPR043132">
    <property type="entry name" value="BCAT-like_C"/>
</dbReference>